<evidence type="ECO:0000313" key="5">
    <source>
        <dbReference type="Proteomes" id="UP000593892"/>
    </source>
</evidence>
<dbReference type="Pfam" id="PF01663">
    <property type="entry name" value="Phosphodiest"/>
    <property type="match status" value="1"/>
</dbReference>
<organism evidence="4 5">
    <name type="scientific">Paludibaculum fermentans</name>
    <dbReference type="NCBI Taxonomy" id="1473598"/>
    <lineage>
        <taxon>Bacteria</taxon>
        <taxon>Pseudomonadati</taxon>
        <taxon>Acidobacteriota</taxon>
        <taxon>Terriglobia</taxon>
        <taxon>Bryobacterales</taxon>
        <taxon>Bryobacteraceae</taxon>
        <taxon>Paludibaculum</taxon>
    </lineage>
</organism>
<evidence type="ECO:0000256" key="3">
    <source>
        <dbReference type="PROSITE-ProRule" id="PRU00339"/>
    </source>
</evidence>
<dbReference type="SUPFAM" id="SSF48452">
    <property type="entry name" value="TPR-like"/>
    <property type="match status" value="1"/>
</dbReference>
<keyword evidence="5" id="KW-1185">Reference proteome</keyword>
<keyword evidence="1" id="KW-0677">Repeat</keyword>
<dbReference type="PANTHER" id="PTHR44858:SF1">
    <property type="entry name" value="UDP-N-ACETYLGLUCOSAMINE--PEPTIDE N-ACETYLGLUCOSAMINYLTRANSFERASE SPINDLY-RELATED"/>
    <property type="match status" value="1"/>
</dbReference>
<gene>
    <name evidence="4" type="ORF">IRI77_07005</name>
</gene>
<evidence type="ECO:0000256" key="1">
    <source>
        <dbReference type="ARBA" id="ARBA00022737"/>
    </source>
</evidence>
<sequence>MAERLARRVVLVGWSAADWKVLNPLLDAGKLPALQAVVEQGVKGDLASLSPMLSPLLWTSIVTGHTPERHGILGPLEPDAATGATRVASSTSRKVKALWNILAQSGLRSLAVNWCASQPAESVSGVVVSNLYPKARAAYGQPWALPGGCIHPRSLSDPLSEYRIHAGDLTGDDLKAFIPALERVDQVSDTRPLTLAIALAEALSVHGAATWLMEHETWDLLAVHYSSLDAVCRTFMPFHPPRREHVSEADFEIYQAVVERVYCYHDALLGRLIELAGPEAAIVLVSEHGFQSDGLRPSGAPTLDDPASGWERGHGVFVAAGPGLRQDELVFGAGLLDIAPFVLQLLGLPAGQDMPGRLLPDAFVNLPDDVRIPTWEAARVGQAEDEWDRAGALAELADLGFADPGPTAEYVRVTAQNEATLAHVHVAANRFAEAIPLLERVLAVQPSATARMALAHCYQMVGRLGEARTVVDAVLAANPHHSHGWLIRANLALAAGEPEAALELLAEAGRRGAGNAQLQHRMGLVYEKLGRWSDAGECQARALELDPQFQPACMGRARALLELKRNVEAASMALDAVNLRYDDHAAHLLLGVALAQEGQAVRAIQALETSVRYRPTSAAHRWLAFLSEKAIVNPQKALFHRKRAAELAGKS</sequence>
<reference evidence="4 5" key="1">
    <citation type="submission" date="2020-10" db="EMBL/GenBank/DDBJ databases">
        <title>Complete genome sequence of Paludibaculum fermentans P105T, a facultatively anaerobic acidobacterium capable of dissimilatory Fe(III) reduction.</title>
        <authorList>
            <person name="Dedysh S.N."/>
            <person name="Beletsky A.V."/>
            <person name="Kulichevskaya I.S."/>
            <person name="Mardanov A.V."/>
            <person name="Ravin N.V."/>
        </authorList>
    </citation>
    <scope>NUCLEOTIDE SEQUENCE [LARGE SCALE GENOMIC DNA]</scope>
    <source>
        <strain evidence="4 5">P105</strain>
    </source>
</reference>
<name>A0A7S7NU10_PALFE</name>
<dbReference type="Pfam" id="PF13181">
    <property type="entry name" value="TPR_8"/>
    <property type="match status" value="1"/>
</dbReference>
<dbReference type="AlphaFoldDB" id="A0A7S7NU10"/>
<evidence type="ECO:0000256" key="2">
    <source>
        <dbReference type="ARBA" id="ARBA00022803"/>
    </source>
</evidence>
<dbReference type="SMART" id="SM00028">
    <property type="entry name" value="TPR"/>
    <property type="match status" value="4"/>
</dbReference>
<dbReference type="PROSITE" id="PS50005">
    <property type="entry name" value="TPR"/>
    <property type="match status" value="2"/>
</dbReference>
<dbReference type="InterPro" id="IPR017850">
    <property type="entry name" value="Alkaline_phosphatase_core_sf"/>
</dbReference>
<dbReference type="Gene3D" id="1.25.40.10">
    <property type="entry name" value="Tetratricopeptide repeat domain"/>
    <property type="match status" value="2"/>
</dbReference>
<evidence type="ECO:0000313" key="4">
    <source>
        <dbReference type="EMBL" id="QOY89696.1"/>
    </source>
</evidence>
<dbReference type="Proteomes" id="UP000593892">
    <property type="component" value="Chromosome"/>
</dbReference>
<protein>
    <submittedName>
        <fullName evidence="4">Alkaline phosphatase family protein</fullName>
    </submittedName>
</protein>
<proteinExistence type="predicted"/>
<dbReference type="EMBL" id="CP063849">
    <property type="protein sequence ID" value="QOY89696.1"/>
    <property type="molecule type" value="Genomic_DNA"/>
</dbReference>
<dbReference type="Pfam" id="PF14559">
    <property type="entry name" value="TPR_19"/>
    <property type="match status" value="1"/>
</dbReference>
<dbReference type="RefSeq" id="WP_194451358.1">
    <property type="nucleotide sequence ID" value="NZ_CP063849.1"/>
</dbReference>
<accession>A0A7S7NU10</accession>
<dbReference type="KEGG" id="pfer:IRI77_07005"/>
<dbReference type="Gene3D" id="3.40.720.10">
    <property type="entry name" value="Alkaline Phosphatase, subunit A"/>
    <property type="match status" value="1"/>
</dbReference>
<keyword evidence="2 3" id="KW-0802">TPR repeat</keyword>
<feature type="repeat" description="TPR" evidence="3">
    <location>
        <begin position="415"/>
        <end position="448"/>
    </location>
</feature>
<dbReference type="InterPro" id="IPR019734">
    <property type="entry name" value="TPR_rpt"/>
</dbReference>
<dbReference type="PANTHER" id="PTHR44858">
    <property type="entry name" value="TETRATRICOPEPTIDE REPEAT PROTEIN 6"/>
    <property type="match status" value="1"/>
</dbReference>
<feature type="repeat" description="TPR" evidence="3">
    <location>
        <begin position="516"/>
        <end position="549"/>
    </location>
</feature>
<dbReference type="InterPro" id="IPR002591">
    <property type="entry name" value="Phosphodiest/P_Trfase"/>
</dbReference>
<dbReference type="InterPro" id="IPR011990">
    <property type="entry name" value="TPR-like_helical_dom_sf"/>
</dbReference>
<dbReference type="SUPFAM" id="SSF53649">
    <property type="entry name" value="Alkaline phosphatase-like"/>
    <property type="match status" value="1"/>
</dbReference>
<dbReference type="Pfam" id="PF13432">
    <property type="entry name" value="TPR_16"/>
    <property type="match status" value="1"/>
</dbReference>
<dbReference type="InterPro" id="IPR050498">
    <property type="entry name" value="Ycf3"/>
</dbReference>